<dbReference type="AlphaFoldDB" id="A0A4R5TZT8"/>
<accession>A0A4R5TZT8</accession>
<feature type="region of interest" description="Disordered" evidence="1">
    <location>
        <begin position="199"/>
        <end position="223"/>
    </location>
</feature>
<gene>
    <name evidence="4" type="ORF">E2F48_06530</name>
</gene>
<organism evidence="4 5">
    <name type="scientific">Arthrobacter crusticola</name>
    <dbReference type="NCBI Taxonomy" id="2547960"/>
    <lineage>
        <taxon>Bacteria</taxon>
        <taxon>Bacillati</taxon>
        <taxon>Actinomycetota</taxon>
        <taxon>Actinomycetes</taxon>
        <taxon>Micrococcales</taxon>
        <taxon>Micrococcaceae</taxon>
        <taxon>Arthrobacter</taxon>
    </lineage>
</organism>
<evidence type="ECO:0000313" key="5">
    <source>
        <dbReference type="Proteomes" id="UP000295411"/>
    </source>
</evidence>
<feature type="transmembrane region" description="Helical" evidence="2">
    <location>
        <begin position="33"/>
        <end position="50"/>
    </location>
</feature>
<feature type="domain" description="DUF58" evidence="3">
    <location>
        <begin position="223"/>
        <end position="269"/>
    </location>
</feature>
<keyword evidence="5" id="KW-1185">Reference proteome</keyword>
<dbReference type="OrthoDB" id="9812729at2"/>
<feature type="transmembrane region" description="Helical" evidence="2">
    <location>
        <begin position="56"/>
        <end position="76"/>
    </location>
</feature>
<keyword evidence="2" id="KW-1133">Transmembrane helix</keyword>
<dbReference type="EMBL" id="SMTK01000002">
    <property type="protein sequence ID" value="TDK26817.1"/>
    <property type="molecule type" value="Genomic_DNA"/>
</dbReference>
<name>A0A4R5TZT8_9MICC</name>
<sequence>MMRAGPGPGAADGFRPAMALLDRLPTNVLTQRGWGFVIAGGAALLAAQILGRRDLLYVGVFLACLPALSVLMLRLIKPRFTIERSFAPSTMETGSTTTVSLAVASNGPPGPPVTMEEHVPPRFGRAPQFTFPSRNPTRDGVSLYEYRLRSSTRGLFDIGPVTAQFTDPFGLGTSRHLLGHPDPLVVTPAPLDLVAAPLSGSRGTDGTAATRRQANPSDDDVMTREYRHGDSMRRVHWAATARHNELMVRQEESVTTPEATLLMDQRQSSFSYGFNAVFGADSGHGAAGISTIPAFEWAVTAAVSISAHLLERSYALRFLDHHGAPALLRSPSAPFPGDEEFQGPGALAAIAEGLAALGPAHDSGRRSGSTAAGTGPARRPGQRRSGSSPAGPSEAVPPARGSRREDPHQLDPASPFGDDLLDRLASNRHRGPLIAVLGLLTPEEARSLATASGYGSVALALVVVDRPAEAAAQIDILRTAGWHAAAASPRADMPAVWAGLGHSAPTVPAGPRTSTPQEGLR</sequence>
<keyword evidence="2" id="KW-0812">Transmembrane</keyword>
<dbReference type="InterPro" id="IPR002881">
    <property type="entry name" value="DUF58"/>
</dbReference>
<dbReference type="PANTHER" id="PTHR34351">
    <property type="entry name" value="SLR1927 PROTEIN-RELATED"/>
    <property type="match status" value="1"/>
</dbReference>
<evidence type="ECO:0000259" key="3">
    <source>
        <dbReference type="Pfam" id="PF01882"/>
    </source>
</evidence>
<reference evidence="4 5" key="1">
    <citation type="submission" date="2019-03" db="EMBL/GenBank/DDBJ databases">
        <title>Arthrobacter sp. nov., an bacterium isolated from biocrust in Mu Us Desert.</title>
        <authorList>
            <person name="Lixiong L."/>
        </authorList>
    </citation>
    <scope>NUCLEOTIDE SEQUENCE [LARGE SCALE GENOMIC DNA]</scope>
    <source>
        <strain evidence="4 5">SLN-3</strain>
    </source>
</reference>
<dbReference type="Pfam" id="PF01882">
    <property type="entry name" value="DUF58"/>
    <property type="match status" value="1"/>
</dbReference>
<keyword evidence="2" id="KW-0472">Membrane</keyword>
<feature type="compositionally biased region" description="Low complexity" evidence="1">
    <location>
        <begin position="375"/>
        <end position="399"/>
    </location>
</feature>
<comment type="caution">
    <text evidence="4">The sequence shown here is derived from an EMBL/GenBank/DDBJ whole genome shotgun (WGS) entry which is preliminary data.</text>
</comment>
<evidence type="ECO:0000256" key="2">
    <source>
        <dbReference type="SAM" id="Phobius"/>
    </source>
</evidence>
<protein>
    <submittedName>
        <fullName evidence="4">DUF58 domain-containing protein</fullName>
    </submittedName>
</protein>
<dbReference type="PANTHER" id="PTHR34351:SF1">
    <property type="entry name" value="SLR1927 PROTEIN"/>
    <property type="match status" value="1"/>
</dbReference>
<dbReference type="Proteomes" id="UP000295411">
    <property type="component" value="Unassembled WGS sequence"/>
</dbReference>
<evidence type="ECO:0000313" key="4">
    <source>
        <dbReference type="EMBL" id="TDK26817.1"/>
    </source>
</evidence>
<evidence type="ECO:0000256" key="1">
    <source>
        <dbReference type="SAM" id="MobiDB-lite"/>
    </source>
</evidence>
<feature type="region of interest" description="Disordered" evidence="1">
    <location>
        <begin position="358"/>
        <end position="422"/>
    </location>
</feature>
<proteinExistence type="predicted"/>